<name>A0A084GFJ5_PSEDA</name>
<dbReference type="VEuPathDB" id="FungiDB:SAPIO_CDS0959"/>
<evidence type="ECO:0000313" key="3">
    <source>
        <dbReference type="Proteomes" id="UP000028545"/>
    </source>
</evidence>
<dbReference type="Proteomes" id="UP000028545">
    <property type="component" value="Unassembled WGS sequence"/>
</dbReference>
<evidence type="ECO:0000256" key="1">
    <source>
        <dbReference type="SAM" id="SignalP"/>
    </source>
</evidence>
<dbReference type="RefSeq" id="XP_016645906.1">
    <property type="nucleotide sequence ID" value="XM_016783632.1"/>
</dbReference>
<protein>
    <submittedName>
        <fullName evidence="2">Uncharacterized protein</fullName>
    </submittedName>
</protein>
<evidence type="ECO:0000313" key="2">
    <source>
        <dbReference type="EMBL" id="KEZ46107.1"/>
    </source>
</evidence>
<dbReference type="EMBL" id="JOWA01000044">
    <property type="protein sequence ID" value="KEZ46107.1"/>
    <property type="molecule type" value="Genomic_DNA"/>
</dbReference>
<gene>
    <name evidence="2" type="ORF">SAPIO_CDS0959</name>
</gene>
<dbReference type="KEGG" id="sapo:SAPIO_CDS0959"/>
<keyword evidence="3" id="KW-1185">Reference proteome</keyword>
<comment type="caution">
    <text evidence="2">The sequence shown here is derived from an EMBL/GenBank/DDBJ whole genome shotgun (WGS) entry which is preliminary data.</text>
</comment>
<feature type="chain" id="PRO_5001775695" evidence="1">
    <location>
        <begin position="30"/>
        <end position="166"/>
    </location>
</feature>
<dbReference type="AlphaFoldDB" id="A0A084GFJ5"/>
<reference evidence="2 3" key="1">
    <citation type="journal article" date="2014" name="Genome Announc.">
        <title>Draft genome sequence of the pathogenic fungus Scedosporium apiospermum.</title>
        <authorList>
            <person name="Vandeputte P."/>
            <person name="Ghamrawi S."/>
            <person name="Rechenmann M."/>
            <person name="Iltis A."/>
            <person name="Giraud S."/>
            <person name="Fleury M."/>
            <person name="Thornton C."/>
            <person name="Delhaes L."/>
            <person name="Meyer W."/>
            <person name="Papon N."/>
            <person name="Bouchara J.P."/>
        </authorList>
    </citation>
    <scope>NUCLEOTIDE SEQUENCE [LARGE SCALE GENOMIC DNA]</scope>
    <source>
        <strain evidence="2 3">IHEM 14462</strain>
    </source>
</reference>
<dbReference type="HOGENOM" id="CLU_1603681_0_0_1"/>
<keyword evidence="1" id="KW-0732">Signal</keyword>
<accession>A0A084GFJ5</accession>
<organism evidence="2 3">
    <name type="scientific">Pseudallescheria apiosperma</name>
    <name type="common">Scedosporium apiospermum</name>
    <dbReference type="NCBI Taxonomy" id="563466"/>
    <lineage>
        <taxon>Eukaryota</taxon>
        <taxon>Fungi</taxon>
        <taxon>Dikarya</taxon>
        <taxon>Ascomycota</taxon>
        <taxon>Pezizomycotina</taxon>
        <taxon>Sordariomycetes</taxon>
        <taxon>Hypocreomycetidae</taxon>
        <taxon>Microascales</taxon>
        <taxon>Microascaceae</taxon>
        <taxon>Scedosporium</taxon>
    </lineage>
</organism>
<proteinExistence type="predicted"/>
<feature type="signal peptide" evidence="1">
    <location>
        <begin position="1"/>
        <end position="29"/>
    </location>
</feature>
<dbReference type="GeneID" id="27719111"/>
<dbReference type="OrthoDB" id="5985073at2759"/>
<sequence>MKDPSMFLKARRVCVLLLGVTYLRPFAFGQVFVGGGNSTDPPSIEAPEGLSEACSATYNEAVSCNIALSPMGRGDVVLDQRFLEFLCVDECLSSLEKLREKQLSSCSNSTDITKIGGVEYPPTFTVDMLIYTYNYTCLRDPETDLFCFPFVETWNTDTAAAGDQLC</sequence>